<dbReference type="HAMAP" id="MF_00291_B">
    <property type="entry name" value="Ribosomal_uS2_B"/>
    <property type="match status" value="1"/>
</dbReference>
<dbReference type="KEGG" id="dfa:Difao_mp47"/>
<dbReference type="PANTHER" id="PTHR12534">
    <property type="entry name" value="30S RIBOSOMAL PROTEIN S2 PROKARYOTIC AND ORGANELLAR"/>
    <property type="match status" value="1"/>
</dbReference>
<protein>
    <submittedName>
        <fullName evidence="2">Ribosomal protein S2</fullName>
    </submittedName>
</protein>
<dbReference type="RefSeq" id="YP_001876557.1">
    <property type="nucleotide sequence ID" value="NC_010653.1"/>
</dbReference>
<dbReference type="GeneID" id="6276316"/>
<dbReference type="GO" id="GO:0005763">
    <property type="term" value="C:mitochondrial small ribosomal subunit"/>
    <property type="evidence" value="ECO:0007669"/>
    <property type="project" value="TreeGrafter"/>
</dbReference>
<keyword evidence="2" id="KW-0687">Ribonucleoprotein</keyword>
<dbReference type="PANTHER" id="PTHR12534:SF0">
    <property type="entry name" value="SMALL RIBOSOMAL SUBUNIT PROTEIN US2M"/>
    <property type="match status" value="1"/>
</dbReference>
<name>B2XXA9_CACFS</name>
<dbReference type="InterPro" id="IPR001865">
    <property type="entry name" value="Ribosomal_uS2"/>
</dbReference>
<dbReference type="SUPFAM" id="SSF52313">
    <property type="entry name" value="Ribosomal protein S2"/>
    <property type="match status" value="1"/>
</dbReference>
<dbReference type="InterPro" id="IPR005706">
    <property type="entry name" value="Ribosomal_uS2_bac/mit/plastid"/>
</dbReference>
<dbReference type="EMBL" id="EU275727">
    <property type="protein sequence ID" value="ABX45231.1"/>
    <property type="molecule type" value="Genomic_DNA"/>
</dbReference>
<gene>
    <name evidence="2" type="primary">rps2</name>
</gene>
<evidence type="ECO:0000256" key="1">
    <source>
        <dbReference type="ARBA" id="ARBA00006242"/>
    </source>
</evidence>
<dbReference type="GO" id="GO:0003735">
    <property type="term" value="F:structural constituent of ribosome"/>
    <property type="evidence" value="ECO:0007669"/>
    <property type="project" value="InterPro"/>
</dbReference>
<reference evidence="2" key="1">
    <citation type="journal article" date="2008" name="Mol. Biol. Evol.">
        <title>Mitochondrial genome evolution in the social amoebae.</title>
        <authorList>
            <person name="Heidel A.J."/>
            <person name="Gloeckner G."/>
        </authorList>
    </citation>
    <scope>NUCLEOTIDE SEQUENCE</scope>
    <source>
        <strain evidence="2">SH3</strain>
    </source>
</reference>
<proteinExistence type="inferred from homology"/>
<dbReference type="AlphaFoldDB" id="B2XXA9"/>
<dbReference type="Pfam" id="PF00318">
    <property type="entry name" value="Ribosomal_S2"/>
    <property type="match status" value="1"/>
</dbReference>
<geneLocation type="mitochondrion" evidence="2"/>
<dbReference type="Gene3D" id="3.40.50.10490">
    <property type="entry name" value="Glucose-6-phosphate isomerase like protein, domain 1"/>
    <property type="match status" value="1"/>
</dbReference>
<keyword evidence="2" id="KW-0689">Ribosomal protein</keyword>
<dbReference type="GO" id="GO:0006412">
    <property type="term" value="P:translation"/>
    <property type="evidence" value="ECO:0007669"/>
    <property type="project" value="InterPro"/>
</dbReference>
<organism evidence="2">
    <name type="scientific">Cavenderia fasciculata</name>
    <name type="common">Slime mold</name>
    <name type="synonym">Dictyostelium fasciculatum</name>
    <dbReference type="NCBI Taxonomy" id="261658"/>
    <lineage>
        <taxon>Eukaryota</taxon>
        <taxon>Amoebozoa</taxon>
        <taxon>Evosea</taxon>
        <taxon>Eumycetozoa</taxon>
        <taxon>Dictyostelia</taxon>
        <taxon>Acytosteliales</taxon>
        <taxon>Cavenderiaceae</taxon>
        <taxon>Cavenderia</taxon>
    </lineage>
</organism>
<evidence type="ECO:0000313" key="2">
    <source>
        <dbReference type="EMBL" id="ABX45231.1"/>
    </source>
</evidence>
<sequence length="333" mass="39658">MIIKLKKIKQNINLEKIQYNSLVRNEFYIGGQKARWNPLLVGFLYKIRKGMLIINLEYTIFQIKNGLNLIKNIVRNRGKIMILVLKKKINNIVKILLTKNKQGYVVYKYSHGSLMRFRRMRRLFELKRMGYLIGKLRPITFLKLKGYVALRRPPALLVLTTGNKQEDIYRESLYAGIRVLSFIDTNTMTLWQSHTVVGNSKTNKNINLILLLINYAIFFGIKNESKFFIKNQVVNKQILQKLKKMKRSVKIFEKYKFKKFERVQIEKQPKKNLIKRTTQKLKKMNYALKLKFKDVLKQVKKGQKNKIKVRRFKKGQMKIKTKAQQKVTKRKIK</sequence>
<comment type="similarity">
    <text evidence="1">Belongs to the universal ribosomal protein uS2 family.</text>
</comment>
<dbReference type="InterPro" id="IPR023591">
    <property type="entry name" value="Ribosomal_uS2_flav_dom_sf"/>
</dbReference>
<accession>B2XXA9</accession>
<dbReference type="CDD" id="cd01425">
    <property type="entry name" value="RPS2"/>
    <property type="match status" value="1"/>
</dbReference>
<keyword evidence="2" id="KW-0496">Mitochondrion</keyword>